<gene>
    <name evidence="1" type="ORF">ENV30_05910</name>
</gene>
<dbReference type="EMBL" id="DTFV01000085">
    <property type="protein sequence ID" value="HGI30827.1"/>
    <property type="molecule type" value="Genomic_DNA"/>
</dbReference>
<dbReference type="AlphaFoldDB" id="A0A7V3YGS7"/>
<dbReference type="PIRSF" id="PIRSF018008">
    <property type="entry name" value="UCP018008"/>
    <property type="match status" value="1"/>
</dbReference>
<dbReference type="Pfam" id="PF04250">
    <property type="entry name" value="DUF429"/>
    <property type="match status" value="1"/>
</dbReference>
<name>A0A7V3YGS7_9BACT</name>
<organism evidence="1">
    <name type="scientific">Candidatus Caldatribacterium californiense</name>
    <dbReference type="NCBI Taxonomy" id="1454726"/>
    <lineage>
        <taxon>Bacteria</taxon>
        <taxon>Pseudomonadati</taxon>
        <taxon>Atribacterota</taxon>
        <taxon>Atribacteria</taxon>
        <taxon>Atribacterales</taxon>
        <taxon>Candidatus Caldatribacteriaceae</taxon>
        <taxon>Candidatus Caldatribacterium</taxon>
    </lineage>
</organism>
<proteinExistence type="predicted"/>
<dbReference type="InterPro" id="IPR007362">
    <property type="entry name" value="DUF429"/>
</dbReference>
<sequence>MWFLGVDLAWGFQRPSWVCILEREKKCLWRGFFSFVALEAWEEYLRAFPPGSIVAFDAPLLVTVEKGLRAAEKELLPWLRRRRSGVLPINLSIVRRRYPALFPFWESVRRNFSLSLDFSKKHRHALEVFPPLSILGFFGNTGLALYRFGRLRELGELFKGQGSPLHIENLEECLSACLCPSPGRKDRFDAFICACTALFAGQYGKDALRTFGDEEGFIVLPSWAEEPS</sequence>
<protein>
    <submittedName>
        <fullName evidence="1">DUF429 domain-containing protein</fullName>
    </submittedName>
</protein>
<comment type="caution">
    <text evidence="1">The sequence shown here is derived from an EMBL/GenBank/DDBJ whole genome shotgun (WGS) entry which is preliminary data.</text>
</comment>
<reference evidence="1" key="1">
    <citation type="journal article" date="2020" name="mSystems">
        <title>Genome- and Community-Level Interaction Insights into Carbon Utilization and Element Cycling Functions of Hydrothermarchaeota in Hydrothermal Sediment.</title>
        <authorList>
            <person name="Zhou Z."/>
            <person name="Liu Y."/>
            <person name="Xu W."/>
            <person name="Pan J."/>
            <person name="Luo Z.H."/>
            <person name="Li M."/>
        </authorList>
    </citation>
    <scope>NUCLEOTIDE SEQUENCE [LARGE SCALE GENOMIC DNA]</scope>
    <source>
        <strain evidence="1">SpSt-747</strain>
    </source>
</reference>
<dbReference type="InterPro" id="IPR008306">
    <property type="entry name" value="UCP018008"/>
</dbReference>
<accession>A0A7V3YGS7</accession>
<evidence type="ECO:0000313" key="1">
    <source>
        <dbReference type="EMBL" id="HGI30827.1"/>
    </source>
</evidence>